<name>A0A2S8BF67_9MYCO</name>
<dbReference type="AlphaFoldDB" id="A0A2S8BF67"/>
<evidence type="ECO:0000313" key="2">
    <source>
        <dbReference type="Proteomes" id="UP000238296"/>
    </source>
</evidence>
<accession>A0A2S8BF67</accession>
<dbReference type="EMBL" id="PPEA01000654">
    <property type="protein sequence ID" value="PQM45310.1"/>
    <property type="molecule type" value="Genomic_DNA"/>
</dbReference>
<comment type="caution">
    <text evidence="1">The sequence shown here is derived from an EMBL/GenBank/DDBJ whole genome shotgun (WGS) entry which is preliminary data.</text>
</comment>
<protein>
    <submittedName>
        <fullName evidence="1">Uncharacterized protein</fullName>
    </submittedName>
</protein>
<sequence>MSSFVKCSAEVAELLSQDALDTVRRTTNQYTCAGCKKPGKARRERTNVVIFTGDGPPVISFAHARCLPSQVIESPESTLADRCDGGNEEILSQQILWPTSEGYLAGLVIDRPIGVTALRPTGDLEDLWTQLLLDQGWELLLHISQPCPQVTTTTLELSSTGRGRVMLDDPYRPGKRIQLVDQLPDLMPEWIAAVRSTGVVRIIAGAIGSTPGTPLSEPQIVQAIQLGKMVGAVVPVVRVP</sequence>
<organism evidence="1 2">
    <name type="scientific">Mycobacterium talmoniae</name>
    <dbReference type="NCBI Taxonomy" id="1858794"/>
    <lineage>
        <taxon>Bacteria</taxon>
        <taxon>Bacillati</taxon>
        <taxon>Actinomycetota</taxon>
        <taxon>Actinomycetes</taxon>
        <taxon>Mycobacteriales</taxon>
        <taxon>Mycobacteriaceae</taxon>
        <taxon>Mycobacterium</taxon>
    </lineage>
</organism>
<dbReference type="Proteomes" id="UP000238296">
    <property type="component" value="Unassembled WGS sequence"/>
</dbReference>
<gene>
    <name evidence="1" type="ORF">C1Y40_04535</name>
</gene>
<evidence type="ECO:0000313" key="1">
    <source>
        <dbReference type="EMBL" id="PQM45310.1"/>
    </source>
</evidence>
<proteinExistence type="predicted"/>
<reference evidence="1 2" key="1">
    <citation type="journal article" date="2017" name="Int. J. Syst. Evol. Microbiol.">
        <title>Mycobacterium talmoniae sp. nov., a slowly growing mycobacterium isolated from human respiratory samples.</title>
        <authorList>
            <person name="Davidson R.M."/>
            <person name="DeGroote M.A."/>
            <person name="Marola J.L."/>
            <person name="Buss S."/>
            <person name="Jones V."/>
            <person name="McNeil M.R."/>
            <person name="Freifeld A.G."/>
            <person name="Elaine Epperson L."/>
            <person name="Hasan N.A."/>
            <person name="Jackson M."/>
            <person name="Iwen P.C."/>
            <person name="Salfinger M."/>
            <person name="Strong M."/>
        </authorList>
    </citation>
    <scope>NUCLEOTIDE SEQUENCE [LARGE SCALE GENOMIC DNA]</scope>
    <source>
        <strain evidence="1 2">ATCC BAA-2683</strain>
    </source>
</reference>